<gene>
    <name evidence="3" type="ORF">EST38_g393</name>
</gene>
<evidence type="ECO:0000313" key="4">
    <source>
        <dbReference type="Proteomes" id="UP000290288"/>
    </source>
</evidence>
<keyword evidence="1" id="KW-0677">Repeat</keyword>
<name>A0A4Q2DYL3_9AGAR</name>
<dbReference type="PANTHER" id="PTHR19959:SF119">
    <property type="entry name" value="FUNGAL LIPASE-LIKE DOMAIN-CONTAINING PROTEIN"/>
    <property type="match status" value="1"/>
</dbReference>
<accession>A0A4Q2DYL3</accession>
<reference evidence="3 4" key="1">
    <citation type="submission" date="2019-01" db="EMBL/GenBank/DDBJ databases">
        <title>Draft genome sequence of Psathyrella aberdarensis IHI B618.</title>
        <authorList>
            <person name="Buettner E."/>
            <person name="Kellner H."/>
        </authorList>
    </citation>
    <scope>NUCLEOTIDE SEQUENCE [LARGE SCALE GENOMIC DNA]</scope>
    <source>
        <strain evidence="3 4">IHI B618</strain>
    </source>
</reference>
<dbReference type="SUPFAM" id="SSF48452">
    <property type="entry name" value="TPR-like"/>
    <property type="match status" value="1"/>
</dbReference>
<dbReference type="Pfam" id="PF24883">
    <property type="entry name" value="NPHP3_N"/>
    <property type="match status" value="1"/>
</dbReference>
<dbReference type="Gene3D" id="1.25.40.10">
    <property type="entry name" value="Tetratricopeptide repeat domain"/>
    <property type="match status" value="3"/>
</dbReference>
<dbReference type="Proteomes" id="UP000290288">
    <property type="component" value="Unassembled WGS sequence"/>
</dbReference>
<dbReference type="Pfam" id="PF13374">
    <property type="entry name" value="TPR_10"/>
    <property type="match status" value="2"/>
</dbReference>
<dbReference type="InterPro" id="IPR011990">
    <property type="entry name" value="TPR-like_helical_dom_sf"/>
</dbReference>
<proteinExistence type="predicted"/>
<evidence type="ECO:0000259" key="2">
    <source>
        <dbReference type="Pfam" id="PF24883"/>
    </source>
</evidence>
<evidence type="ECO:0000256" key="1">
    <source>
        <dbReference type="ARBA" id="ARBA00022737"/>
    </source>
</evidence>
<feature type="domain" description="Nephrocystin 3-like N-terminal" evidence="2">
    <location>
        <begin position="58"/>
        <end position="104"/>
    </location>
</feature>
<dbReference type="InterPro" id="IPR056884">
    <property type="entry name" value="NPHP3-like_N"/>
</dbReference>
<sequence length="789" mass="87984">MAVVIPETEPIIRSAVQGNPGLLRQDEGDISLRVRMQCLVYAPFKAAVQGGTTIEALAQGPLLTVLDGLDECDNKDEVQELIDGMLLFFNENPFIPLRVFITSRVEQHIQSRLSVPGVQLDNLMDHCSDDDIATFLDILFEDGCRRNPIVQAYVHQHGEWPAQGDQRKLVQHIGGSFIFASAVFKFIMGADTEGNHATTPMDRLPLALKMNPGLDGLYAQTLAGSEHLPHFSNIISTIALLEAPLPTSGIAELLGIRTYEVVNVLVNLQAIIQVPGTDDIPVTLCHTSLRDFLTTQSRSGSFFAPPSHHVRLFFCCLECQFKQLQRDPELFIRPTEQIPAAASYALGYSRAHSNDGQSFFQLSECDAAVRLCRAALALQPGTLELIAALANAVHTYANRARSAPHLVEAISLFREALKLQPSRHLDRPELLHNLGSALVNRHMRTGAMADLEDAVSLHREALILRPSPHSDRGLSISCLGNTLLDLYRRVGTIADLEEAISLLREALEIRQSSRQFRSRSFGNLGTAILARYRRTGTTADLEEAISLHREALRHQPPPHPNRLLSLDDLGFAFQDRYLRTGTMADLEDAISIHREYLDLVRFPNPASWRVHNDLGNALLKRFQRAGVMADLEEAISMCREALKHRPIHHPDRLLALKNLGTALLHRYKCTQILADLEEAISLYREALELSPFPHPQRSALLHYLVLSLQSVYVRNRTFSHLQEAISHCEELLVSYYPVGHQRRVVELRSLASLLQLSFDARGNTEDLPRIATLREEASQLAASPMESAT</sequence>
<dbReference type="OrthoDB" id="9991317at2759"/>
<keyword evidence="4" id="KW-1185">Reference proteome</keyword>
<organism evidence="3 4">
    <name type="scientific">Candolleomyces aberdarensis</name>
    <dbReference type="NCBI Taxonomy" id="2316362"/>
    <lineage>
        <taxon>Eukaryota</taxon>
        <taxon>Fungi</taxon>
        <taxon>Dikarya</taxon>
        <taxon>Basidiomycota</taxon>
        <taxon>Agaricomycotina</taxon>
        <taxon>Agaricomycetes</taxon>
        <taxon>Agaricomycetidae</taxon>
        <taxon>Agaricales</taxon>
        <taxon>Agaricineae</taxon>
        <taxon>Psathyrellaceae</taxon>
        <taxon>Candolleomyces</taxon>
    </lineage>
</organism>
<dbReference type="AlphaFoldDB" id="A0A4Q2DYL3"/>
<dbReference type="PANTHER" id="PTHR19959">
    <property type="entry name" value="KINESIN LIGHT CHAIN"/>
    <property type="match status" value="1"/>
</dbReference>
<dbReference type="SMART" id="SM00028">
    <property type="entry name" value="TPR"/>
    <property type="match status" value="5"/>
</dbReference>
<comment type="caution">
    <text evidence="3">The sequence shown here is derived from an EMBL/GenBank/DDBJ whole genome shotgun (WGS) entry which is preliminary data.</text>
</comment>
<dbReference type="EMBL" id="SDEE01000005">
    <property type="protein sequence ID" value="RXW25403.1"/>
    <property type="molecule type" value="Genomic_DNA"/>
</dbReference>
<protein>
    <recommendedName>
        <fullName evidence="2">Nephrocystin 3-like N-terminal domain-containing protein</fullName>
    </recommendedName>
</protein>
<dbReference type="STRING" id="2316362.A0A4Q2DYL3"/>
<evidence type="ECO:0000313" key="3">
    <source>
        <dbReference type="EMBL" id="RXW25403.1"/>
    </source>
</evidence>
<dbReference type="InterPro" id="IPR019734">
    <property type="entry name" value="TPR_rpt"/>
</dbReference>